<comment type="caution">
    <text evidence="1">The sequence shown here is derived from an EMBL/GenBank/DDBJ whole genome shotgun (WGS) entry which is preliminary data.</text>
</comment>
<name>A0AB35XL84_9ACTN</name>
<organism evidence="1 2">
    <name type="scientific">Cutibacterium avidum</name>
    <dbReference type="NCBI Taxonomy" id="33010"/>
    <lineage>
        <taxon>Bacteria</taxon>
        <taxon>Bacillati</taxon>
        <taxon>Actinomycetota</taxon>
        <taxon>Actinomycetes</taxon>
        <taxon>Propionibacteriales</taxon>
        <taxon>Propionibacteriaceae</taxon>
        <taxon>Cutibacterium</taxon>
    </lineage>
</organism>
<protein>
    <submittedName>
        <fullName evidence="1">Uncharacterized protein</fullName>
    </submittedName>
</protein>
<sequence length="94" mass="10952">MTSLREQKEELGAAIQLERVRATPTEKEGPIREFYRRYAKAMMEDPQTRKLLLEYSVDKIFAGGETLTIASWFHDHGKEITHENLMQARKRGKS</sequence>
<dbReference type="EMBL" id="JBAKUA010000015">
    <property type="protein sequence ID" value="MEH1547328.1"/>
    <property type="molecule type" value="Genomic_DNA"/>
</dbReference>
<reference evidence="1" key="1">
    <citation type="submission" date="2024-02" db="EMBL/GenBank/DDBJ databases">
        <title>Bacterial skin colonization with Propionibacterium avidum as a risk factor for Periprosthetic Joint Infections - a single-center prospective study.</title>
        <authorList>
            <person name="Achermann Y."/>
        </authorList>
    </citation>
    <scope>NUCLEOTIDE SEQUENCE</scope>
    <source>
        <strain evidence="1">PAVI-2017310195</strain>
    </source>
</reference>
<proteinExistence type="predicted"/>
<dbReference type="AlphaFoldDB" id="A0AB35XL84"/>
<evidence type="ECO:0000313" key="2">
    <source>
        <dbReference type="Proteomes" id="UP001309299"/>
    </source>
</evidence>
<evidence type="ECO:0000313" key="1">
    <source>
        <dbReference type="EMBL" id="MEH1547328.1"/>
    </source>
</evidence>
<dbReference type="Proteomes" id="UP001309299">
    <property type="component" value="Unassembled WGS sequence"/>
</dbReference>
<accession>A0AB35XL84</accession>
<dbReference type="RefSeq" id="WP_004811021.1">
    <property type="nucleotide sequence ID" value="NZ_AP024309.1"/>
</dbReference>
<gene>
    <name evidence="1" type="ORF">V7F78_10000</name>
</gene>